<proteinExistence type="predicted"/>
<dbReference type="SUPFAM" id="SSF55383">
    <property type="entry name" value="Copper amine oxidase, domain N"/>
    <property type="match status" value="1"/>
</dbReference>
<dbReference type="AlphaFoldDB" id="A0A6C0NZ13"/>
<accession>A0A6C0NZ13</accession>
<keyword evidence="4" id="KW-1185">Reference proteome</keyword>
<feature type="domain" description="Copper amine oxidase-like N-terminal" evidence="2">
    <location>
        <begin position="33"/>
        <end position="143"/>
    </location>
</feature>
<organism evidence="3 4">
    <name type="scientific">Paenibacillus rhizovicinus</name>
    <dbReference type="NCBI Taxonomy" id="2704463"/>
    <lineage>
        <taxon>Bacteria</taxon>
        <taxon>Bacillati</taxon>
        <taxon>Bacillota</taxon>
        <taxon>Bacilli</taxon>
        <taxon>Bacillales</taxon>
        <taxon>Paenibacillaceae</taxon>
        <taxon>Paenibacillus</taxon>
    </lineage>
</organism>
<dbReference type="KEGG" id="prz:GZH47_08750"/>
<feature type="chain" id="PRO_5025520493" evidence="1">
    <location>
        <begin position="24"/>
        <end position="325"/>
    </location>
</feature>
<keyword evidence="1" id="KW-0732">Signal</keyword>
<dbReference type="Pfam" id="PF07833">
    <property type="entry name" value="Cu_amine_oxidN1"/>
    <property type="match status" value="1"/>
</dbReference>
<evidence type="ECO:0000313" key="3">
    <source>
        <dbReference type="EMBL" id="QHW30933.1"/>
    </source>
</evidence>
<evidence type="ECO:0000313" key="4">
    <source>
        <dbReference type="Proteomes" id="UP000479114"/>
    </source>
</evidence>
<sequence>MLKKVLFAMLAIGTITFGSTVSAAENIGITLMDKPIATDSSPIYDKGRVLVPLRAVSEALGAAVDWNQTTRTASVHKWTQTITLTLGRQVAVVERQESYGTDKETVKLDVSVKSVHNRIYVPLRFVSEQYGYNVAWDGHTVAIQSPLGEKVRTALYTGDLAAARKIAIDAVRSGNIHYEQSPMQKTYRTEMNDDEFLFPEGEALRFFAIKDSQIATYYEYKDDFLVVLWQARINPNLGDAVGHLLTNKLEASTGTMPNIDKAFLYYDNGFAGPASWVSSGRVGTDGKLVQTAYVNDSGGVVLKDGTVSLTLPNEKRAETVAVPQR</sequence>
<protein>
    <submittedName>
        <fullName evidence="3">Copper amine oxidase N-terminal domain-containing protein</fullName>
    </submittedName>
</protein>
<gene>
    <name evidence="3" type="ORF">GZH47_08750</name>
</gene>
<evidence type="ECO:0000259" key="2">
    <source>
        <dbReference type="Pfam" id="PF07833"/>
    </source>
</evidence>
<dbReference type="EMBL" id="CP048286">
    <property type="protein sequence ID" value="QHW30933.1"/>
    <property type="molecule type" value="Genomic_DNA"/>
</dbReference>
<dbReference type="Gene3D" id="3.30.457.10">
    <property type="entry name" value="Copper amine oxidase-like, N-terminal domain"/>
    <property type="match status" value="1"/>
</dbReference>
<dbReference type="Proteomes" id="UP000479114">
    <property type="component" value="Chromosome"/>
</dbReference>
<name>A0A6C0NZ13_9BACL</name>
<feature type="signal peptide" evidence="1">
    <location>
        <begin position="1"/>
        <end position="23"/>
    </location>
</feature>
<dbReference type="RefSeq" id="WP_162639742.1">
    <property type="nucleotide sequence ID" value="NZ_CP048286.1"/>
</dbReference>
<dbReference type="InterPro" id="IPR036582">
    <property type="entry name" value="Mao_N_sf"/>
</dbReference>
<dbReference type="InterPro" id="IPR012854">
    <property type="entry name" value="Cu_amine_oxidase-like_N"/>
</dbReference>
<reference evidence="3 4" key="1">
    <citation type="submission" date="2020-02" db="EMBL/GenBank/DDBJ databases">
        <title>Paenibacillus sp. nov., isolated from rhizosphere soil of tomato.</title>
        <authorList>
            <person name="Weon H.-Y."/>
            <person name="Lee S.A."/>
        </authorList>
    </citation>
    <scope>NUCLEOTIDE SEQUENCE [LARGE SCALE GENOMIC DNA]</scope>
    <source>
        <strain evidence="3 4">14171R-81</strain>
    </source>
</reference>
<evidence type="ECO:0000256" key="1">
    <source>
        <dbReference type="SAM" id="SignalP"/>
    </source>
</evidence>